<dbReference type="Proteomes" id="UP001166293">
    <property type="component" value="Unassembled WGS sequence"/>
</dbReference>
<name>A0ABS6N3A5_9RHOB</name>
<dbReference type="EMBL" id="JAHRWL010000001">
    <property type="protein sequence ID" value="MBV2358505.1"/>
    <property type="molecule type" value="Genomic_DNA"/>
</dbReference>
<evidence type="ECO:0000313" key="1">
    <source>
        <dbReference type="EMBL" id="MBV2358505.1"/>
    </source>
</evidence>
<keyword evidence="1" id="KW-0378">Hydrolase</keyword>
<dbReference type="GO" id="GO:0016787">
    <property type="term" value="F:hydrolase activity"/>
    <property type="evidence" value="ECO:0007669"/>
    <property type="project" value="UniProtKB-KW"/>
</dbReference>
<gene>
    <name evidence="1" type="ORF">KUH32_01845</name>
</gene>
<reference evidence="1" key="1">
    <citation type="submission" date="2021-06" db="EMBL/GenBank/DDBJ databases">
        <title>Thalassococcus sp. CAU 1522 isolated from sea sand, Republic of Korea.</title>
        <authorList>
            <person name="Kim W."/>
        </authorList>
    </citation>
    <scope>NUCLEOTIDE SEQUENCE</scope>
    <source>
        <strain evidence="1">CAU 1522</strain>
    </source>
</reference>
<evidence type="ECO:0000313" key="2">
    <source>
        <dbReference type="Proteomes" id="UP001166293"/>
    </source>
</evidence>
<comment type="caution">
    <text evidence="1">The sequence shown here is derived from an EMBL/GenBank/DDBJ whole genome shotgun (WGS) entry which is preliminary data.</text>
</comment>
<organism evidence="1 2">
    <name type="scientific">Thalassococcus arenae</name>
    <dbReference type="NCBI Taxonomy" id="2851652"/>
    <lineage>
        <taxon>Bacteria</taxon>
        <taxon>Pseudomonadati</taxon>
        <taxon>Pseudomonadota</taxon>
        <taxon>Alphaproteobacteria</taxon>
        <taxon>Rhodobacterales</taxon>
        <taxon>Roseobacteraceae</taxon>
        <taxon>Thalassococcus</taxon>
    </lineage>
</organism>
<proteinExistence type="predicted"/>
<accession>A0ABS6N3A5</accession>
<dbReference type="RefSeq" id="WP_217776362.1">
    <property type="nucleotide sequence ID" value="NZ_JAHRWL010000001.1"/>
</dbReference>
<protein>
    <submittedName>
        <fullName evidence="1">Alpha/beta hydrolase</fullName>
    </submittedName>
</protein>
<keyword evidence="2" id="KW-1185">Reference proteome</keyword>
<sequence length="275" mass="30199">MKRHVFFDGALLNGTLFNPGQSRLFVSFRQRIGDPGNFEKARAVHRYAANGFTHLHLQSRWNDWYVNAETPALERALEAFSAQFESVCAMGFSMGGYAALRLAGPLRLCHLLAISPQYSIAKVHVPFDRRYRAEARGWDAEAGDLACRGTDVRGAVLIDPFRPLDLANAELIAAAFPNLTVVRLPCGGHPATRALRQGGKLGWLQDQLAQGVPDPRAIGRSHRAVRRDSESYWRHLQALAKHRGRSTLAETARKQARRIAAKSAGAGLDGGAAEP</sequence>